<dbReference type="EMBL" id="QGTW01000009">
    <property type="protein sequence ID" value="PWW26838.1"/>
    <property type="molecule type" value="Genomic_DNA"/>
</dbReference>
<dbReference type="Proteomes" id="UP000247150">
    <property type="component" value="Unassembled WGS sequence"/>
</dbReference>
<sequence>MSIKTNDSNILNISERILALKGAMPPKEIVKLDTHSSQQSDQALLIWREELIDLFAYSFTNKDATNKSEVENWGEETINLLIKIDFSLDNAI</sequence>
<accession>A0A2V2ZR67</accession>
<evidence type="ECO:0000313" key="2">
    <source>
        <dbReference type="Proteomes" id="UP000247150"/>
    </source>
</evidence>
<evidence type="ECO:0000313" key="1">
    <source>
        <dbReference type="EMBL" id="PWW26838.1"/>
    </source>
</evidence>
<dbReference type="AlphaFoldDB" id="A0A2V2ZR67"/>
<comment type="caution">
    <text evidence="1">The sequence shown here is derived from an EMBL/GenBank/DDBJ whole genome shotgun (WGS) entry which is preliminary data.</text>
</comment>
<organism evidence="1 2">
    <name type="scientific">Cytobacillus oceanisediminis</name>
    <dbReference type="NCBI Taxonomy" id="665099"/>
    <lineage>
        <taxon>Bacteria</taxon>
        <taxon>Bacillati</taxon>
        <taxon>Bacillota</taxon>
        <taxon>Bacilli</taxon>
        <taxon>Bacillales</taxon>
        <taxon>Bacillaceae</taxon>
        <taxon>Cytobacillus</taxon>
    </lineage>
</organism>
<feature type="non-terminal residue" evidence="1">
    <location>
        <position position="92"/>
    </location>
</feature>
<proteinExistence type="predicted"/>
<protein>
    <submittedName>
        <fullName evidence="1">Uncharacterized protein</fullName>
    </submittedName>
</protein>
<gene>
    <name evidence="1" type="ORF">DFO73_1091</name>
</gene>
<reference evidence="1 2" key="1">
    <citation type="submission" date="2018-05" db="EMBL/GenBank/DDBJ databases">
        <title>Freshwater and sediment microbial communities from various areas in North America, analyzing microbe dynamics in response to fracking.</title>
        <authorList>
            <person name="Lamendella R."/>
        </authorList>
    </citation>
    <scope>NUCLEOTIDE SEQUENCE [LARGE SCALE GENOMIC DNA]</scope>
    <source>
        <strain evidence="1 2">15_TX</strain>
    </source>
</reference>
<dbReference type="RefSeq" id="WP_142669532.1">
    <property type="nucleotide sequence ID" value="NZ_QGTW01000009.1"/>
</dbReference>
<name>A0A2V2ZR67_9BACI</name>